<reference evidence="1" key="1">
    <citation type="journal article" date="2014" name="Front. Microbiol.">
        <title>High frequency of phylogenetically diverse reductive dehalogenase-homologous genes in deep subseafloor sedimentary metagenomes.</title>
        <authorList>
            <person name="Kawai M."/>
            <person name="Futagami T."/>
            <person name="Toyoda A."/>
            <person name="Takaki Y."/>
            <person name="Nishi S."/>
            <person name="Hori S."/>
            <person name="Arai W."/>
            <person name="Tsubouchi T."/>
            <person name="Morono Y."/>
            <person name="Uchiyama I."/>
            <person name="Ito T."/>
            <person name="Fujiyama A."/>
            <person name="Inagaki F."/>
            <person name="Takami H."/>
        </authorList>
    </citation>
    <scope>NUCLEOTIDE SEQUENCE</scope>
    <source>
        <strain evidence="1">Expedition CK06-06</strain>
    </source>
</reference>
<dbReference type="AlphaFoldDB" id="X1QZM7"/>
<dbReference type="EMBL" id="BARW01008861">
    <property type="protein sequence ID" value="GAI73743.1"/>
    <property type="molecule type" value="Genomic_DNA"/>
</dbReference>
<evidence type="ECO:0000313" key="1">
    <source>
        <dbReference type="EMBL" id="GAI73743.1"/>
    </source>
</evidence>
<protein>
    <submittedName>
        <fullName evidence="1">Uncharacterized protein</fullName>
    </submittedName>
</protein>
<feature type="non-terminal residue" evidence="1">
    <location>
        <position position="1"/>
    </location>
</feature>
<organism evidence="1">
    <name type="scientific">marine sediment metagenome</name>
    <dbReference type="NCBI Taxonomy" id="412755"/>
    <lineage>
        <taxon>unclassified sequences</taxon>
        <taxon>metagenomes</taxon>
        <taxon>ecological metagenomes</taxon>
    </lineage>
</organism>
<gene>
    <name evidence="1" type="ORF">S12H4_18014</name>
</gene>
<comment type="caution">
    <text evidence="1">The sequence shown here is derived from an EMBL/GenBank/DDBJ whole genome shotgun (WGS) entry which is preliminary data.</text>
</comment>
<accession>X1QZM7</accession>
<name>X1QZM7_9ZZZZ</name>
<sequence length="148" mass="16816">EESGWSYLKIAGRIGVAVQSIINTKSRKVTISVESGPNLKIVGEPQYTFRCFANGWDFGFSITIENIGNEGNKWFMIWCHFYSDPNAVPDEVYDHESYMGAVGFQVYTSQIPAGSERSLEFDRSFTENEEGNECELVKNGKIVIEFRY</sequence>
<proteinExistence type="predicted"/>